<dbReference type="VEuPathDB" id="FungiDB:ASPNIDRAFT2_1132730"/>
<evidence type="ECO:0000256" key="3">
    <source>
        <dbReference type="ARBA" id="ARBA00022989"/>
    </source>
</evidence>
<evidence type="ECO:0000313" key="10">
    <source>
        <dbReference type="Proteomes" id="UP000068243"/>
    </source>
</evidence>
<dbReference type="VEuPathDB" id="FungiDB:An05g02420"/>
<comment type="similarity">
    <text evidence="5">Belongs to the SAT4 family.</text>
</comment>
<evidence type="ECO:0000256" key="4">
    <source>
        <dbReference type="ARBA" id="ARBA00023136"/>
    </source>
</evidence>
<evidence type="ECO:0000313" key="9">
    <source>
        <dbReference type="EMBL" id="GAQ46953.1"/>
    </source>
</evidence>
<proteinExistence type="inferred from homology"/>
<dbReference type="InterPro" id="IPR052337">
    <property type="entry name" value="SAT4-like"/>
</dbReference>
<feature type="transmembrane region" description="Helical" evidence="7">
    <location>
        <begin position="44"/>
        <end position="65"/>
    </location>
</feature>
<sequence length="374" mass="40994">MTVNRNAAVRAVPAVFLAVTSITVLLRCYVRLRLVKAFGWDDGLMVLAMAVYAMFCGVMIGGSLYGTGKHFADLTASHRVTAMKYWWLCEIAYCFCSIFCKCSICIFLTRITIKRPHLAFLYIIMTCTVLMGLVLMFSLLLQCRPISYFWTRVAFDPTVEGTCVKTELVIALTWAYSAVAACCDLAVGIVPYFIIRNLNMPWRRKVAAIGISSIGCIACCAVIVRIPYVPTFADQDFLYATYEVAIWSNVEVGLAVFAGSLATLHPLLKHVRTFFTKPGMTRLSSRSSSGPGPTAPKADFVSVSSYPSAPVTLFRPGNVVNTTTTIQGDGAGVAHPDSCSPRASRDTGRRTNDILIQQTFNLDAGWESRNSSVV</sequence>
<evidence type="ECO:0000256" key="2">
    <source>
        <dbReference type="ARBA" id="ARBA00022692"/>
    </source>
</evidence>
<feature type="transmembrane region" description="Helical" evidence="7">
    <location>
        <begin position="12"/>
        <end position="32"/>
    </location>
</feature>
<keyword evidence="2 7" id="KW-0812">Transmembrane</keyword>
<keyword evidence="3 7" id="KW-1133">Transmembrane helix</keyword>
<dbReference type="VEuPathDB" id="FungiDB:M747DRAFT_374858"/>
<feature type="transmembrane region" description="Helical" evidence="7">
    <location>
        <begin position="85"/>
        <end position="108"/>
    </location>
</feature>
<feature type="transmembrane region" description="Helical" evidence="7">
    <location>
        <begin position="174"/>
        <end position="194"/>
    </location>
</feature>
<dbReference type="InterPro" id="IPR049326">
    <property type="entry name" value="Rhodopsin_dom_fungi"/>
</dbReference>
<feature type="transmembrane region" description="Helical" evidence="7">
    <location>
        <begin position="246"/>
        <end position="268"/>
    </location>
</feature>
<evidence type="ECO:0000256" key="6">
    <source>
        <dbReference type="SAM" id="MobiDB-lite"/>
    </source>
</evidence>
<comment type="caution">
    <text evidence="9">The sequence shown here is derived from an EMBL/GenBank/DDBJ whole genome shotgun (WGS) entry which is preliminary data.</text>
</comment>
<name>A0A117E3D8_ASPNG</name>
<feature type="domain" description="Rhodopsin" evidence="8">
    <location>
        <begin position="26"/>
        <end position="269"/>
    </location>
</feature>
<dbReference type="VEuPathDB" id="FungiDB:ATCC64974_42860"/>
<feature type="transmembrane region" description="Helical" evidence="7">
    <location>
        <begin position="120"/>
        <end position="141"/>
    </location>
</feature>
<organism evidence="9 10">
    <name type="scientific">Aspergillus niger</name>
    <dbReference type="NCBI Taxonomy" id="5061"/>
    <lineage>
        <taxon>Eukaryota</taxon>
        <taxon>Fungi</taxon>
        <taxon>Dikarya</taxon>
        <taxon>Ascomycota</taxon>
        <taxon>Pezizomycotina</taxon>
        <taxon>Eurotiomycetes</taxon>
        <taxon>Eurotiomycetidae</taxon>
        <taxon>Eurotiales</taxon>
        <taxon>Aspergillaceae</taxon>
        <taxon>Aspergillus</taxon>
        <taxon>Aspergillus subgen. Circumdati</taxon>
    </lineage>
</organism>
<comment type="subcellular location">
    <subcellularLocation>
        <location evidence="1">Membrane</location>
        <topology evidence="1">Multi-pass membrane protein</topology>
    </subcellularLocation>
</comment>
<keyword evidence="4 7" id="KW-0472">Membrane</keyword>
<feature type="transmembrane region" description="Helical" evidence="7">
    <location>
        <begin position="206"/>
        <end position="226"/>
    </location>
</feature>
<dbReference type="EMBL" id="BCMY01000024">
    <property type="protein sequence ID" value="GAQ46953.1"/>
    <property type="molecule type" value="Genomic_DNA"/>
</dbReference>
<dbReference type="AlphaFoldDB" id="A0A117E3D8"/>
<evidence type="ECO:0000259" key="8">
    <source>
        <dbReference type="Pfam" id="PF20684"/>
    </source>
</evidence>
<dbReference type="GO" id="GO:0016020">
    <property type="term" value="C:membrane"/>
    <property type="evidence" value="ECO:0007669"/>
    <property type="project" value="UniProtKB-SubCell"/>
</dbReference>
<evidence type="ECO:0000256" key="1">
    <source>
        <dbReference type="ARBA" id="ARBA00004141"/>
    </source>
</evidence>
<dbReference type="Proteomes" id="UP000068243">
    <property type="component" value="Unassembled WGS sequence"/>
</dbReference>
<accession>A0A117E3D8</accession>
<evidence type="ECO:0000256" key="7">
    <source>
        <dbReference type="SAM" id="Phobius"/>
    </source>
</evidence>
<dbReference type="Pfam" id="PF20684">
    <property type="entry name" value="Fung_rhodopsin"/>
    <property type="match status" value="1"/>
</dbReference>
<dbReference type="OMA" id="CKCSICI"/>
<reference evidence="10" key="1">
    <citation type="journal article" date="2016" name="Genome Announc.">
        <title>Draft genome sequence of Aspergillus niger strain An76.</title>
        <authorList>
            <person name="Gong W."/>
            <person name="Cheng Z."/>
            <person name="Zhang H."/>
            <person name="Liu L."/>
            <person name="Gao P."/>
            <person name="Wang L."/>
        </authorList>
    </citation>
    <scope>NUCLEOTIDE SEQUENCE [LARGE SCALE GENOMIC DNA]</scope>
    <source>
        <strain evidence="10">An76</strain>
    </source>
</reference>
<dbReference type="PANTHER" id="PTHR33048:SF113">
    <property type="entry name" value="INTEGRAL MEMBRANE PROTEIN-RELATED"/>
    <property type="match status" value="1"/>
</dbReference>
<protein>
    <submittedName>
        <fullName evidence="9">Integral membrane protein</fullName>
    </submittedName>
</protein>
<dbReference type="PANTHER" id="PTHR33048">
    <property type="entry name" value="PTH11-LIKE INTEGRAL MEMBRANE PROTEIN (AFU_ORTHOLOGUE AFUA_5G11245)"/>
    <property type="match status" value="1"/>
</dbReference>
<dbReference type="OrthoDB" id="3897607at2759"/>
<feature type="region of interest" description="Disordered" evidence="6">
    <location>
        <begin position="326"/>
        <end position="347"/>
    </location>
</feature>
<evidence type="ECO:0000256" key="5">
    <source>
        <dbReference type="ARBA" id="ARBA00038359"/>
    </source>
</evidence>
<gene>
    <name evidence="9" type="ORF">ABL_09614</name>
</gene>